<feature type="region of interest" description="Disordered" evidence="1">
    <location>
        <begin position="254"/>
        <end position="273"/>
    </location>
</feature>
<evidence type="ECO:0000313" key="2">
    <source>
        <dbReference type="EMBL" id="GFS30400.1"/>
    </source>
</evidence>
<feature type="region of interest" description="Disordered" evidence="1">
    <location>
        <begin position="127"/>
        <end position="160"/>
    </location>
</feature>
<dbReference type="Proteomes" id="UP000585474">
    <property type="component" value="Unassembled WGS sequence"/>
</dbReference>
<feature type="compositionally biased region" description="Acidic residues" evidence="1">
    <location>
        <begin position="256"/>
        <end position="267"/>
    </location>
</feature>
<evidence type="ECO:0000313" key="3">
    <source>
        <dbReference type="Proteomes" id="UP000585474"/>
    </source>
</evidence>
<reference evidence="3" key="1">
    <citation type="submission" date="2019-07" db="EMBL/GenBank/DDBJ databases">
        <title>De Novo Assembly of kiwifruit Actinidia rufa.</title>
        <authorList>
            <person name="Sugita-Konishi S."/>
            <person name="Sato K."/>
            <person name="Mori E."/>
            <person name="Abe Y."/>
            <person name="Kisaki G."/>
            <person name="Hamano K."/>
            <person name="Suezawa K."/>
            <person name="Otani M."/>
            <person name="Fukuda T."/>
            <person name="Manabe T."/>
            <person name="Gomi K."/>
            <person name="Tabuchi M."/>
            <person name="Akimitsu K."/>
            <person name="Kataoka I."/>
        </authorList>
    </citation>
    <scope>NUCLEOTIDE SEQUENCE [LARGE SCALE GENOMIC DNA]</scope>
    <source>
        <strain evidence="3">cv. Fuchu</strain>
    </source>
</reference>
<accession>A0A7J0DAY8</accession>
<keyword evidence="3" id="KW-1185">Reference proteome</keyword>
<dbReference type="EMBL" id="BJWL01000119">
    <property type="protein sequence ID" value="GFS30400.1"/>
    <property type="molecule type" value="Genomic_DNA"/>
</dbReference>
<comment type="caution">
    <text evidence="2">The sequence shown here is derived from an EMBL/GenBank/DDBJ whole genome shotgun (WGS) entry which is preliminary data.</text>
</comment>
<protein>
    <submittedName>
        <fullName evidence="2">Uncharacterized protein</fullName>
    </submittedName>
</protein>
<evidence type="ECO:0000256" key="1">
    <source>
        <dbReference type="SAM" id="MobiDB-lite"/>
    </source>
</evidence>
<name>A0A7J0DAY8_9ERIC</name>
<feature type="compositionally biased region" description="Polar residues" evidence="1">
    <location>
        <begin position="142"/>
        <end position="152"/>
    </location>
</feature>
<proteinExistence type="predicted"/>
<dbReference type="AlphaFoldDB" id="A0A7J0DAY8"/>
<gene>
    <name evidence="2" type="ORF">Acr_00g0011720</name>
</gene>
<feature type="region of interest" description="Disordered" evidence="1">
    <location>
        <begin position="1"/>
        <end position="22"/>
    </location>
</feature>
<sequence>MEGVAEDIGSKRRRMPNGDSTANVGDLVEMESQGHLILGVTSKMDKIGIGNVRTHGESIPGNPSLMSRSHQIRRHDLGDVLILTRKDFTPHQLPLLDMPRRLRKYTLPSWISEHLGKWSYMTTEVTQCPLSPREDPSDNEGDPSSNEGSPSVDTRPLPERETNMMTQGELDRLRESCFFSSAIQIRLPEADKTIACKHCNVLPTLTEIEQQRFNQTSNTLERGTVLPNQGRPSLEVIRLLHPDHDIQDLQINPELVEADEDEENDELDNNHPP</sequence>
<organism evidence="2 3">
    <name type="scientific">Actinidia rufa</name>
    <dbReference type="NCBI Taxonomy" id="165716"/>
    <lineage>
        <taxon>Eukaryota</taxon>
        <taxon>Viridiplantae</taxon>
        <taxon>Streptophyta</taxon>
        <taxon>Embryophyta</taxon>
        <taxon>Tracheophyta</taxon>
        <taxon>Spermatophyta</taxon>
        <taxon>Magnoliopsida</taxon>
        <taxon>eudicotyledons</taxon>
        <taxon>Gunneridae</taxon>
        <taxon>Pentapetalae</taxon>
        <taxon>asterids</taxon>
        <taxon>Ericales</taxon>
        <taxon>Actinidiaceae</taxon>
        <taxon>Actinidia</taxon>
    </lineage>
</organism>